<dbReference type="Gene3D" id="3.10.105.10">
    <property type="entry name" value="Dipeptide-binding Protein, Domain 3"/>
    <property type="match status" value="1"/>
</dbReference>
<dbReference type="InterPro" id="IPR000914">
    <property type="entry name" value="SBP_5_dom"/>
</dbReference>
<reference evidence="5 6" key="1">
    <citation type="submission" date="2020-05" db="EMBL/GenBank/DDBJ databases">
        <title>Genomic Encyclopedia of Type Strains, Phase IV (KMG-V): Genome sequencing to study the core and pangenomes of soil and plant-associated prokaryotes.</title>
        <authorList>
            <person name="Whitman W."/>
        </authorList>
    </citation>
    <scope>NUCLEOTIDE SEQUENCE [LARGE SCALE GENOMIC DNA]</scope>
    <source>
        <strain evidence="5 6">9A</strain>
    </source>
</reference>
<evidence type="ECO:0000256" key="3">
    <source>
        <dbReference type="ARBA" id="ARBA00022729"/>
    </source>
</evidence>
<dbReference type="InterPro" id="IPR039424">
    <property type="entry name" value="SBP_5"/>
</dbReference>
<organism evidence="5 6">
    <name type="scientific">Hymenobacter caeli</name>
    <dbReference type="NCBI Taxonomy" id="2735894"/>
    <lineage>
        <taxon>Bacteria</taxon>
        <taxon>Pseudomonadati</taxon>
        <taxon>Bacteroidota</taxon>
        <taxon>Cytophagia</taxon>
        <taxon>Cytophagales</taxon>
        <taxon>Hymenobacteraceae</taxon>
        <taxon>Hymenobacter</taxon>
    </lineage>
</organism>
<feature type="domain" description="Solute-binding protein family 5" evidence="4">
    <location>
        <begin position="41"/>
        <end position="446"/>
    </location>
</feature>
<dbReference type="Proteomes" id="UP000779507">
    <property type="component" value="Unassembled WGS sequence"/>
</dbReference>
<keyword evidence="6" id="KW-1185">Reference proteome</keyword>
<sequence length="554" mass="61181">MWTRDPESLDPLVTPNQSAIDANNLLHLCLLSVDYSTKRYAPALADSLPKVQFAGDSLTLVTYHLRPTATWDGGRPVLARDVAFTLKLMQVPGLPNEANKAQFGFIRDIRFDPTDPRRFTLVCNGQAPGLVQESGDFLILPEAALDPKGSLRPYQLGALNDRAATAPADSILVKLARRYARANLALYPGRIPGSGPYQLVRWDKDHLLRFQRKPHWWADALRPAPPVLEAQPSELDFVIIPNEASAALALRRGSVNVYPQVPVREFRRLQASAAARQQLAFYTSLSYDLVYAGFNTRRPALSNRLTRQALGFLFDPKALLLATQAGLGQCTVGLVHPTDTRNYADSLPPLALDPARAVALLRQAGWHRESTASDTFWTRQLAPKTPPQRLTLLVRYRAGETAFETIGLQFRAAAARLGIAVELRPTENASFSSALQAGDFDVYLRLLKGNPFYFNFAPILHSKTVGAGNLTGFGTPASDRLIEAIPLANTLDSRARLLRKFQRLMREEMPLVPLFFRPNCLAADRRLVHLYPGGLKPGYAAAAIKWTTPVVAVP</sequence>
<dbReference type="PANTHER" id="PTHR30290">
    <property type="entry name" value="PERIPLASMIC BINDING COMPONENT OF ABC TRANSPORTER"/>
    <property type="match status" value="1"/>
</dbReference>
<evidence type="ECO:0000313" key="5">
    <source>
        <dbReference type="EMBL" id="NRT20757.1"/>
    </source>
</evidence>
<evidence type="ECO:0000259" key="4">
    <source>
        <dbReference type="Pfam" id="PF00496"/>
    </source>
</evidence>
<dbReference type="SUPFAM" id="SSF53850">
    <property type="entry name" value="Periplasmic binding protein-like II"/>
    <property type="match status" value="1"/>
</dbReference>
<name>A0ABX2FU81_9BACT</name>
<keyword evidence="2" id="KW-0813">Transport</keyword>
<accession>A0ABX2FU81</accession>
<dbReference type="Gene3D" id="3.40.190.10">
    <property type="entry name" value="Periplasmic binding protein-like II"/>
    <property type="match status" value="1"/>
</dbReference>
<evidence type="ECO:0000256" key="2">
    <source>
        <dbReference type="ARBA" id="ARBA00022448"/>
    </source>
</evidence>
<proteinExistence type="inferred from homology"/>
<gene>
    <name evidence="5" type="ORF">HNP98_003601</name>
</gene>
<dbReference type="PIRSF" id="PIRSF002741">
    <property type="entry name" value="MppA"/>
    <property type="match status" value="1"/>
</dbReference>
<comment type="similarity">
    <text evidence="1">Belongs to the bacterial solute-binding protein 5 family.</text>
</comment>
<dbReference type="InterPro" id="IPR030678">
    <property type="entry name" value="Peptide/Ni-bd"/>
</dbReference>
<dbReference type="EMBL" id="JABSNP010000020">
    <property type="protein sequence ID" value="NRT20757.1"/>
    <property type="molecule type" value="Genomic_DNA"/>
</dbReference>
<dbReference type="CDD" id="cd00995">
    <property type="entry name" value="PBP2_NikA_DppA_OppA_like"/>
    <property type="match status" value="1"/>
</dbReference>
<comment type="caution">
    <text evidence="5">The sequence shown here is derived from an EMBL/GenBank/DDBJ whole genome shotgun (WGS) entry which is preliminary data.</text>
</comment>
<dbReference type="PANTHER" id="PTHR30290:SF9">
    <property type="entry name" value="OLIGOPEPTIDE-BINDING PROTEIN APPA"/>
    <property type="match status" value="1"/>
</dbReference>
<protein>
    <submittedName>
        <fullName evidence="5">Peptide/nickel transport system substrate-binding protein</fullName>
    </submittedName>
</protein>
<dbReference type="RefSeq" id="WP_173811524.1">
    <property type="nucleotide sequence ID" value="NZ_JABSNP010000020.1"/>
</dbReference>
<dbReference type="Pfam" id="PF00496">
    <property type="entry name" value="SBP_bac_5"/>
    <property type="match status" value="1"/>
</dbReference>
<keyword evidence="3" id="KW-0732">Signal</keyword>
<evidence type="ECO:0000256" key="1">
    <source>
        <dbReference type="ARBA" id="ARBA00005695"/>
    </source>
</evidence>
<evidence type="ECO:0000313" key="6">
    <source>
        <dbReference type="Proteomes" id="UP000779507"/>
    </source>
</evidence>